<dbReference type="PROSITE" id="PS00107">
    <property type="entry name" value="PROTEIN_KINASE_ATP"/>
    <property type="match status" value="1"/>
</dbReference>
<evidence type="ECO:0000313" key="11">
    <source>
        <dbReference type="EMBL" id="RAG85989.1"/>
    </source>
</evidence>
<dbReference type="GO" id="GO:0004674">
    <property type="term" value="F:protein serine/threonine kinase activity"/>
    <property type="evidence" value="ECO:0007669"/>
    <property type="project" value="UniProtKB-KW"/>
</dbReference>
<dbReference type="AlphaFoldDB" id="A0A2X0KFW7"/>
<keyword evidence="4 7" id="KW-0547">Nucleotide-binding</keyword>
<proteinExistence type="predicted"/>
<evidence type="ECO:0000256" key="2">
    <source>
        <dbReference type="ARBA" id="ARBA00022527"/>
    </source>
</evidence>
<evidence type="ECO:0000259" key="10">
    <source>
        <dbReference type="PROSITE" id="PS50011"/>
    </source>
</evidence>
<evidence type="ECO:0000256" key="7">
    <source>
        <dbReference type="PROSITE-ProRule" id="PRU10141"/>
    </source>
</evidence>
<dbReference type="PROSITE" id="PS50011">
    <property type="entry name" value="PROTEIN_KINASE_DOM"/>
    <property type="match status" value="1"/>
</dbReference>
<dbReference type="PANTHER" id="PTHR43289:SF6">
    <property type="entry name" value="SERINE_THREONINE-PROTEIN KINASE NEKL-3"/>
    <property type="match status" value="1"/>
</dbReference>
<evidence type="ECO:0000256" key="5">
    <source>
        <dbReference type="ARBA" id="ARBA00022777"/>
    </source>
</evidence>
<keyword evidence="5" id="KW-0418">Kinase</keyword>
<evidence type="ECO:0000256" key="3">
    <source>
        <dbReference type="ARBA" id="ARBA00022679"/>
    </source>
</evidence>
<dbReference type="Pfam" id="PF00069">
    <property type="entry name" value="Pkinase"/>
    <property type="match status" value="1"/>
</dbReference>
<feature type="transmembrane region" description="Helical" evidence="9">
    <location>
        <begin position="385"/>
        <end position="407"/>
    </location>
</feature>
<feature type="domain" description="Protein kinase" evidence="10">
    <location>
        <begin position="20"/>
        <end position="291"/>
    </location>
</feature>
<dbReference type="CDD" id="cd14014">
    <property type="entry name" value="STKc_PknB_like"/>
    <property type="match status" value="1"/>
</dbReference>
<accession>A0A2X0KFW7</accession>
<dbReference type="Proteomes" id="UP000248889">
    <property type="component" value="Unassembled WGS sequence"/>
</dbReference>
<sequence>MPVGILGVRVQPGDVLADRYELGAHLGKGGMGEVWQSNDLTLRRAVAVKVLLESGIDQEMMERFRREARVGARLQHPGITVVHDFGQYEGQHFMVMELLEGTDLARHLKRHREGLPADKVKGLPVAEALDLVGQAAEALAAAHEQQVVHRDLKPANLFLLRTGRIKICDFGVARTVQATGPLTASGALIGTPPFMAPEQWRGSKDVGRPTDIYALGCVLYALLTGNPPFLPEKESLPALMVAHLEETPPPLRSVRDDVPPHVEQLVAAMLAKEPAMRPDAETVAERLHSPVTVAPPVKTPPPSHPVNKSQEPQPPGSGGSFELAWTGREPLHGFAEEVPAGTSSDVAELIPALWLISLGLVIVGVVELLSNALPEISTSHSQLGLGLLGGGGLFAVLAICCHLAAVYSRRLGQVPSARPGWALYVGPDYIMTTSSTGRREFTWDNIKEVTIRDLQDAVPYRFTALFVKPVRRDSAVTQAPAGWPVPKVWRANDIGHPVCVLGPMTHEQRTQLSQALANHGGARWSRD</sequence>
<dbReference type="OrthoDB" id="9762169at2"/>
<evidence type="ECO:0000256" key="1">
    <source>
        <dbReference type="ARBA" id="ARBA00012513"/>
    </source>
</evidence>
<feature type="transmembrane region" description="Helical" evidence="9">
    <location>
        <begin position="352"/>
        <end position="373"/>
    </location>
</feature>
<evidence type="ECO:0000256" key="6">
    <source>
        <dbReference type="ARBA" id="ARBA00022840"/>
    </source>
</evidence>
<keyword evidence="9" id="KW-0812">Transmembrane</keyword>
<evidence type="ECO:0000256" key="9">
    <source>
        <dbReference type="SAM" id="Phobius"/>
    </source>
</evidence>
<keyword evidence="2" id="KW-0723">Serine/threonine-protein kinase</keyword>
<keyword evidence="9" id="KW-0472">Membrane</keyword>
<keyword evidence="9" id="KW-1133">Transmembrane helix</keyword>
<dbReference type="PROSITE" id="PS00108">
    <property type="entry name" value="PROTEIN_KINASE_ST"/>
    <property type="match status" value="1"/>
</dbReference>
<dbReference type="EC" id="2.7.11.1" evidence="1"/>
<protein>
    <recommendedName>
        <fullName evidence="1">non-specific serine/threonine protein kinase</fullName>
        <ecNumber evidence="1">2.7.11.1</ecNumber>
    </recommendedName>
</protein>
<keyword evidence="3" id="KW-0808">Transferase</keyword>
<keyword evidence="12" id="KW-1185">Reference proteome</keyword>
<dbReference type="InterPro" id="IPR011009">
    <property type="entry name" value="Kinase-like_dom_sf"/>
</dbReference>
<dbReference type="GO" id="GO:0005524">
    <property type="term" value="F:ATP binding"/>
    <property type="evidence" value="ECO:0007669"/>
    <property type="project" value="UniProtKB-UniRule"/>
</dbReference>
<dbReference type="EMBL" id="QKYN01000035">
    <property type="protein sequence ID" value="RAG85989.1"/>
    <property type="molecule type" value="Genomic_DNA"/>
</dbReference>
<evidence type="ECO:0000256" key="4">
    <source>
        <dbReference type="ARBA" id="ARBA00022741"/>
    </source>
</evidence>
<feature type="region of interest" description="Disordered" evidence="8">
    <location>
        <begin position="291"/>
        <end position="322"/>
    </location>
</feature>
<evidence type="ECO:0000256" key="8">
    <source>
        <dbReference type="SAM" id="MobiDB-lite"/>
    </source>
</evidence>
<evidence type="ECO:0000313" key="12">
    <source>
        <dbReference type="Proteomes" id="UP000248889"/>
    </source>
</evidence>
<keyword evidence="6 7" id="KW-0067">ATP-binding</keyword>
<dbReference type="InterPro" id="IPR000719">
    <property type="entry name" value="Prot_kinase_dom"/>
</dbReference>
<name>A0A2X0KFW7_9ACTN</name>
<dbReference type="InterPro" id="IPR017441">
    <property type="entry name" value="Protein_kinase_ATP_BS"/>
</dbReference>
<dbReference type="Gene3D" id="1.10.510.10">
    <property type="entry name" value="Transferase(Phosphotransferase) domain 1"/>
    <property type="match status" value="1"/>
</dbReference>
<dbReference type="SMART" id="SM00220">
    <property type="entry name" value="S_TKc"/>
    <property type="match status" value="1"/>
</dbReference>
<dbReference type="PANTHER" id="PTHR43289">
    <property type="entry name" value="MITOGEN-ACTIVATED PROTEIN KINASE KINASE KINASE 20-RELATED"/>
    <property type="match status" value="1"/>
</dbReference>
<feature type="binding site" evidence="7">
    <location>
        <position position="49"/>
    </location>
    <ligand>
        <name>ATP</name>
        <dbReference type="ChEBI" id="CHEBI:30616"/>
    </ligand>
</feature>
<organism evidence="11 12">
    <name type="scientific">Streptacidiphilus pinicola</name>
    <dbReference type="NCBI Taxonomy" id="2219663"/>
    <lineage>
        <taxon>Bacteria</taxon>
        <taxon>Bacillati</taxon>
        <taxon>Actinomycetota</taxon>
        <taxon>Actinomycetes</taxon>
        <taxon>Kitasatosporales</taxon>
        <taxon>Streptomycetaceae</taxon>
        <taxon>Streptacidiphilus</taxon>
    </lineage>
</organism>
<reference evidence="11 12" key="1">
    <citation type="submission" date="2018-06" db="EMBL/GenBank/DDBJ databases">
        <title>Streptacidiphilus pinicola sp. nov., isolated from pine grove soil.</title>
        <authorList>
            <person name="Roh S.G."/>
            <person name="Park S."/>
            <person name="Kim M.-K."/>
            <person name="Yun B.-R."/>
            <person name="Park J."/>
            <person name="Kim M.J."/>
            <person name="Kim Y.S."/>
            <person name="Kim S.B."/>
        </authorList>
    </citation>
    <scope>NUCLEOTIDE SEQUENCE [LARGE SCALE GENOMIC DNA]</scope>
    <source>
        <strain evidence="11 12">MMS16-CNU450</strain>
    </source>
</reference>
<dbReference type="SUPFAM" id="SSF56112">
    <property type="entry name" value="Protein kinase-like (PK-like)"/>
    <property type="match status" value="1"/>
</dbReference>
<comment type="caution">
    <text evidence="11">The sequence shown here is derived from an EMBL/GenBank/DDBJ whole genome shotgun (WGS) entry which is preliminary data.</text>
</comment>
<gene>
    <name evidence="11" type="ORF">DN069_08780</name>
</gene>
<dbReference type="Gene3D" id="3.30.200.20">
    <property type="entry name" value="Phosphorylase Kinase, domain 1"/>
    <property type="match status" value="1"/>
</dbReference>
<dbReference type="InterPro" id="IPR008271">
    <property type="entry name" value="Ser/Thr_kinase_AS"/>
</dbReference>